<dbReference type="EMBL" id="LODT01000020">
    <property type="protein sequence ID" value="KYQ99771.1"/>
    <property type="molecule type" value="Genomic_DNA"/>
</dbReference>
<organism evidence="1 2">
    <name type="scientific">Tieghemostelium lacteum</name>
    <name type="common">Slime mold</name>
    <name type="synonym">Dictyostelium lacteum</name>
    <dbReference type="NCBI Taxonomy" id="361077"/>
    <lineage>
        <taxon>Eukaryota</taxon>
        <taxon>Amoebozoa</taxon>
        <taxon>Evosea</taxon>
        <taxon>Eumycetozoa</taxon>
        <taxon>Dictyostelia</taxon>
        <taxon>Dictyosteliales</taxon>
        <taxon>Raperosteliaceae</taxon>
        <taxon>Tieghemostelium</taxon>
    </lineage>
</organism>
<comment type="caution">
    <text evidence="1">The sequence shown here is derived from an EMBL/GenBank/DDBJ whole genome shotgun (WGS) entry which is preliminary data.</text>
</comment>
<name>A0A152A0I8_TIELA</name>
<evidence type="ECO:0000313" key="1">
    <source>
        <dbReference type="EMBL" id="KYQ99771.1"/>
    </source>
</evidence>
<dbReference type="AlphaFoldDB" id="A0A152A0I8"/>
<evidence type="ECO:0000313" key="2">
    <source>
        <dbReference type="Proteomes" id="UP000076078"/>
    </source>
</evidence>
<evidence type="ECO:0008006" key="3">
    <source>
        <dbReference type="Google" id="ProtNLM"/>
    </source>
</evidence>
<keyword evidence="2" id="KW-1185">Reference proteome</keyword>
<dbReference type="SUPFAM" id="SSF52047">
    <property type="entry name" value="RNI-like"/>
    <property type="match status" value="1"/>
</dbReference>
<gene>
    <name evidence="1" type="ORF">DLAC_03716</name>
</gene>
<proteinExistence type="predicted"/>
<reference evidence="1 2" key="1">
    <citation type="submission" date="2015-12" db="EMBL/GenBank/DDBJ databases">
        <title>Dictyostelia acquired genes for synthesis and detection of signals that induce cell-type specialization by lateral gene transfer from prokaryotes.</title>
        <authorList>
            <person name="Gloeckner G."/>
            <person name="Schaap P."/>
        </authorList>
    </citation>
    <scope>NUCLEOTIDE SEQUENCE [LARGE SCALE GENOMIC DNA]</scope>
    <source>
        <strain evidence="1 2">TK</strain>
    </source>
</reference>
<dbReference type="InParanoid" id="A0A152A0I8"/>
<sequence length="555" mass="64417">MLRLPQYIIVQILRFYTGQYKNQMVQFFFLTRLSMVSKEFKEKIVPLITTMQSRCQIKNPHFKGKFKITQLSLSRENIEDFLSEGFNNNFESHLEKLNINIDSYTETTLSKIFDGHLPNGTYKKVFITVHADFKSNIPQINLPPQVNTVTLSLNFVKIFEGIFNNILLKMENLKNLKLLSPDGDAKDYKDNVLGSISLLTQLETLELEVTLFPYSIVQGVKKYRNLKKFSLMKGFGVIIRPNMTEVFQTIHQNNMSLEIMEIGEGFQLDYRVLVECLNTTTSLLKLDIEEVELINTNNGQISITNFPSNIKNLTIGDSDPVEFKECQNVYISYHSKISDIQFNISKNLSSFARFLLELNLPNLKQLAFLNTEFFDRREEECCKSVFQSLKYNNYIQSFYYPLPAYSATYLCQLLNVNHPSLTTLGFSDFQEPMEFHRVIDALKLNKNLTSFVMVLCRHSGRTISLPKYFKLITSLISTNHNLHSIKLNPPYLKLPFTGNCIELFEKALADNYQHLLYLNIGYHKLQPLIMRYHISPDKPEWDLKGQYDLPLSSIE</sequence>
<protein>
    <recommendedName>
        <fullName evidence="3">F-box domain-containing protein</fullName>
    </recommendedName>
</protein>
<dbReference type="Proteomes" id="UP000076078">
    <property type="component" value="Unassembled WGS sequence"/>
</dbReference>
<accession>A0A152A0I8</accession>